<sequence length="576" mass="63061">MQKSTASTGSQTIGGTTIWIPDIVQRVVSFLPINEVACTIRLLNKATAAQLRSPIYTAVRLSQPVPIHAFAWRWGSPDAVRSLTFDKRLRLLGLTAASGSLTNLQIAVETSGCVLAAKPCNVVFGEAAASGHVHVCEWLKQQGCPMDGALPAAARTGQRAACEWLLAHDCPWSDAAVCLVAGSGNMALLDWFLSLRQGPRHSRTPRVRVPPNVLFIAAIAGMPSLSQLQQLHQTLLNSAPLGEFESSVQARMVAAAAGSLSPDWHAKVEWLEMQGCRGDAEFARNVAARPDAADYLGRLLRCGCPVNEDAAAEAAERGDVATLALLASYFPNLLTETVARRAARAGHLETLQWLHAHGCRMGVSTVRASLHSGRLQLVAWLQEVLGLDLRDAEAAAGLMRTAAHLGNVELMAWLRERGCGWGDGVFVSAAEGGCEEAMEWLAAQGCPIDQVVPMRFDPYIAASQRGDMATLRCMRRLGRPWSTLGDTFTDCVDSNSPLPVLRWLLEEHCPLDIEAAERAVRRWWSPPERSDLLRRLGREQRQRQPRAEGRCAWTRGWRALFGWFGVFHCWSRHREG</sequence>
<dbReference type="EMBL" id="BMAR01000003">
    <property type="protein sequence ID" value="GFR42729.1"/>
    <property type="molecule type" value="Genomic_DNA"/>
</dbReference>
<comment type="caution">
    <text evidence="1">The sequence shown here is derived from an EMBL/GenBank/DDBJ whole genome shotgun (WGS) entry which is preliminary data.</text>
</comment>
<keyword evidence="2" id="KW-1185">Reference proteome</keyword>
<dbReference type="GO" id="GO:0071944">
    <property type="term" value="C:cell periphery"/>
    <property type="evidence" value="ECO:0007669"/>
    <property type="project" value="TreeGrafter"/>
</dbReference>
<reference evidence="1 2" key="1">
    <citation type="journal article" date="2021" name="Sci. Rep.">
        <title>Genome sequencing of the multicellular alga Astrephomene provides insights into convergent evolution of germ-soma differentiation.</title>
        <authorList>
            <person name="Yamashita S."/>
            <person name="Yamamoto K."/>
            <person name="Matsuzaki R."/>
            <person name="Suzuki S."/>
            <person name="Yamaguchi H."/>
            <person name="Hirooka S."/>
            <person name="Minakuchi Y."/>
            <person name="Miyagishima S."/>
            <person name="Kawachi M."/>
            <person name="Toyoda A."/>
            <person name="Nozaki H."/>
        </authorList>
    </citation>
    <scope>NUCLEOTIDE SEQUENCE [LARGE SCALE GENOMIC DNA]</scope>
    <source>
        <strain evidence="1 2">NIES-4017</strain>
    </source>
</reference>
<dbReference type="InterPro" id="IPR036770">
    <property type="entry name" value="Ankyrin_rpt-contain_sf"/>
</dbReference>
<organism evidence="1 2">
    <name type="scientific">Astrephomene gubernaculifera</name>
    <dbReference type="NCBI Taxonomy" id="47775"/>
    <lineage>
        <taxon>Eukaryota</taxon>
        <taxon>Viridiplantae</taxon>
        <taxon>Chlorophyta</taxon>
        <taxon>core chlorophytes</taxon>
        <taxon>Chlorophyceae</taxon>
        <taxon>CS clade</taxon>
        <taxon>Chlamydomonadales</taxon>
        <taxon>Astrephomenaceae</taxon>
        <taxon>Astrephomene</taxon>
    </lineage>
</organism>
<dbReference type="GO" id="GO:0030149">
    <property type="term" value="P:sphingolipid catabolic process"/>
    <property type="evidence" value="ECO:0007669"/>
    <property type="project" value="TreeGrafter"/>
</dbReference>
<evidence type="ECO:0000313" key="1">
    <source>
        <dbReference type="EMBL" id="GFR42729.1"/>
    </source>
</evidence>
<dbReference type="GO" id="GO:0046513">
    <property type="term" value="P:ceramide biosynthetic process"/>
    <property type="evidence" value="ECO:0007669"/>
    <property type="project" value="TreeGrafter"/>
</dbReference>
<dbReference type="GO" id="GO:0005783">
    <property type="term" value="C:endoplasmic reticulum"/>
    <property type="evidence" value="ECO:0007669"/>
    <property type="project" value="TreeGrafter"/>
</dbReference>
<protein>
    <recommendedName>
        <fullName evidence="3">Ankyrin repeat domain-containing protein</fullName>
    </recommendedName>
</protein>
<gene>
    <name evidence="1" type="ORF">Agub_g3647</name>
</gene>
<evidence type="ECO:0008006" key="3">
    <source>
        <dbReference type="Google" id="ProtNLM"/>
    </source>
</evidence>
<dbReference type="GO" id="GO:0004620">
    <property type="term" value="F:phospholipase activity"/>
    <property type="evidence" value="ECO:0007669"/>
    <property type="project" value="TreeGrafter"/>
</dbReference>
<dbReference type="SUPFAM" id="SSF48403">
    <property type="entry name" value="Ankyrin repeat"/>
    <property type="match status" value="1"/>
</dbReference>
<dbReference type="Gene3D" id="1.25.40.20">
    <property type="entry name" value="Ankyrin repeat-containing domain"/>
    <property type="match status" value="1"/>
</dbReference>
<dbReference type="AlphaFoldDB" id="A0AAD3DKB0"/>
<dbReference type="GO" id="GO:0016020">
    <property type="term" value="C:membrane"/>
    <property type="evidence" value="ECO:0007669"/>
    <property type="project" value="TreeGrafter"/>
</dbReference>
<evidence type="ECO:0000313" key="2">
    <source>
        <dbReference type="Proteomes" id="UP001054857"/>
    </source>
</evidence>
<dbReference type="PANTHER" id="PTHR12393:SF6">
    <property type="entry name" value="SPHINGOMYELIN PHOSPHODIESTERASE 2"/>
    <property type="match status" value="1"/>
</dbReference>
<dbReference type="PANTHER" id="PTHR12393">
    <property type="entry name" value="SPHINGOMYELIN PHOSPHODIESTERASE RELATED"/>
    <property type="match status" value="1"/>
</dbReference>
<proteinExistence type="predicted"/>
<accession>A0AAD3DKB0</accession>
<name>A0AAD3DKB0_9CHLO</name>
<dbReference type="Proteomes" id="UP001054857">
    <property type="component" value="Unassembled WGS sequence"/>
</dbReference>